<evidence type="ECO:0000256" key="1">
    <source>
        <dbReference type="ARBA" id="ARBA00022679"/>
    </source>
</evidence>
<organism evidence="3 4">
    <name type="scientific">Candidatus Phycorickettsia trachydisci</name>
    <dbReference type="NCBI Taxonomy" id="2115978"/>
    <lineage>
        <taxon>Bacteria</taxon>
        <taxon>Pseudomonadati</taxon>
        <taxon>Pseudomonadota</taxon>
        <taxon>Alphaproteobacteria</taxon>
        <taxon>Rickettsiales</taxon>
        <taxon>Rickettsiaceae</taxon>
        <taxon>Candidatus Phycorickettsia</taxon>
    </lineage>
</organism>
<keyword evidence="2" id="KW-0732">Signal</keyword>
<dbReference type="Proteomes" id="UP000241762">
    <property type="component" value="Chromosome"/>
</dbReference>
<dbReference type="InterPro" id="IPR051706">
    <property type="entry name" value="Glycosyltransferase_domain"/>
</dbReference>
<dbReference type="EMBL" id="CP027845">
    <property type="protein sequence ID" value="AVP88017.1"/>
    <property type="molecule type" value="Genomic_DNA"/>
</dbReference>
<name>A0A2P1P9S7_9RICK</name>
<feature type="chain" id="PRO_5015121983" evidence="2">
    <location>
        <begin position="26"/>
        <end position="568"/>
    </location>
</feature>
<dbReference type="GO" id="GO:0051999">
    <property type="term" value="P:mannosyl-inositol phosphorylceramide biosynthetic process"/>
    <property type="evidence" value="ECO:0007669"/>
    <property type="project" value="TreeGrafter"/>
</dbReference>
<dbReference type="KEGG" id="ptc:phytr_10900"/>
<dbReference type="PANTHER" id="PTHR32385:SF15">
    <property type="entry name" value="INOSITOL PHOSPHOCERAMIDE MANNOSYLTRANSFERASE 1"/>
    <property type="match status" value="1"/>
</dbReference>
<evidence type="ECO:0000313" key="4">
    <source>
        <dbReference type="Proteomes" id="UP000241762"/>
    </source>
</evidence>
<dbReference type="Pfam" id="PF04488">
    <property type="entry name" value="Gly_transf_sug"/>
    <property type="match status" value="1"/>
</dbReference>
<protein>
    <submittedName>
        <fullName evidence="3">Uncharacterized protein</fullName>
    </submittedName>
</protein>
<keyword evidence="1" id="KW-0808">Transferase</keyword>
<dbReference type="GO" id="GO:0016020">
    <property type="term" value="C:membrane"/>
    <property type="evidence" value="ECO:0007669"/>
    <property type="project" value="GOC"/>
</dbReference>
<dbReference type="AlphaFoldDB" id="A0A2P1P9S7"/>
<feature type="signal peptide" evidence="2">
    <location>
        <begin position="1"/>
        <end position="25"/>
    </location>
</feature>
<evidence type="ECO:0000313" key="3">
    <source>
        <dbReference type="EMBL" id="AVP88017.1"/>
    </source>
</evidence>
<dbReference type="SUPFAM" id="SSF53448">
    <property type="entry name" value="Nucleotide-diphospho-sugar transferases"/>
    <property type="match status" value="2"/>
</dbReference>
<dbReference type="PANTHER" id="PTHR32385">
    <property type="entry name" value="MANNOSYL PHOSPHORYLINOSITOL CERAMIDE SYNTHASE"/>
    <property type="match status" value="1"/>
</dbReference>
<dbReference type="InterPro" id="IPR007577">
    <property type="entry name" value="GlycoTrfase_DXD_sugar-bd_CS"/>
</dbReference>
<dbReference type="InterPro" id="IPR029044">
    <property type="entry name" value="Nucleotide-diphossugar_trans"/>
</dbReference>
<evidence type="ECO:0000256" key="2">
    <source>
        <dbReference type="SAM" id="SignalP"/>
    </source>
</evidence>
<sequence length="568" mass="66818">MAIYCNLGSMYVFFVAILLSFSANAAYNNILDVDFFQSMTDGNKFAKELMLENPTLTKILQNHYEAKKPSKMPYEARPLIPKVMHHVWDGDIPPLYQNYLNECKKLHPDWEFKFWSDKQVRALGLEYQELYDKMRNYSGRSDIARYEILYRFGGVYRDLDVKCFRPIDDLNHKYEFFAPIEFPVLHWKQRLSVNNGIIGTRAGHPILKRTLEIISENLDEAWKKFDQDQEIEKHSFMVAKTSMLPLTDAYVQKAQDKDIAMPTSYFFSMSRVKYNTLTQVFKDLIKAERTPRAYSFLEPESLMQHNFRKKEIYGTSFQNGNEMDDPVISRMFHKLDPSDKRIYKVFAHLYELLNPENLSPGKKSKMPQVIHFVVLNNEELNELNKNLSTWKILNGDFEIKIWDSSKIEKEFTDISFNEVQNNLHFYIGLRILEKFGGSYAYYKTIPYKPIFELANKYNFYAALRPLVRKELLLSQKLIGASKKHPIISKTLQQVDIKSLDKLDKILKNESYKNIYFYDEITGRNIVLPAANIFEKVDLNDHSIMEKFIRFVMRKPTAFKRITDLAIVG</sequence>
<dbReference type="GO" id="GO:0000030">
    <property type="term" value="F:mannosyltransferase activity"/>
    <property type="evidence" value="ECO:0007669"/>
    <property type="project" value="TreeGrafter"/>
</dbReference>
<reference evidence="3 4" key="1">
    <citation type="submission" date="2018-03" db="EMBL/GenBank/DDBJ databases">
        <title>A gene transfer event suggests a long-term partnership between eustigmatophyte algae and a novel lineage of endosymbiotic bacteria.</title>
        <authorList>
            <person name="Yurchenko T."/>
            <person name="Sevcikova T."/>
            <person name="Pribyl P."/>
            <person name="El Karkouri K."/>
            <person name="Klimes V."/>
            <person name="Amaral R."/>
            <person name="Zbrankova V."/>
            <person name="Kim E."/>
            <person name="Raoult D."/>
            <person name="Santos L.M.A."/>
            <person name="Elias M."/>
        </authorList>
    </citation>
    <scope>NUCLEOTIDE SEQUENCE [LARGE SCALE GENOMIC DNA]</scope>
    <source>
        <strain evidence="3">CCALA 838</strain>
    </source>
</reference>
<dbReference type="Gene3D" id="3.90.550.20">
    <property type="match status" value="2"/>
</dbReference>
<accession>A0A2P1P9S7</accession>
<keyword evidence="4" id="KW-1185">Reference proteome</keyword>
<gene>
    <name evidence="3" type="ORF">phytr_10900</name>
</gene>
<proteinExistence type="predicted"/>